<evidence type="ECO:0000313" key="1">
    <source>
        <dbReference type="EMBL" id="KZE40268.1"/>
    </source>
</evidence>
<accession>A0A165HK43</accession>
<proteinExistence type="predicted"/>
<dbReference type="EMBL" id="LQNT01000001">
    <property type="protein sequence ID" value="KZE40268.1"/>
    <property type="molecule type" value="Genomic_DNA"/>
</dbReference>
<evidence type="ECO:0000313" key="2">
    <source>
        <dbReference type="Proteomes" id="UP000076490"/>
    </source>
</evidence>
<sequence>MSEPTHKVTDILKILEEATDEYKYLDPHRLNLLMQDLGIQTLVYGKSYNLDGKWWQPTGDYAEYGVMTVRKSYCFYKWKGEMIDILLSKRAEADAILESD</sequence>
<organism evidence="1 2">
    <name type="scientific">Bhargavaea cecembensis</name>
    <dbReference type="NCBI Taxonomy" id="394098"/>
    <lineage>
        <taxon>Bacteria</taxon>
        <taxon>Bacillati</taxon>
        <taxon>Bacillota</taxon>
        <taxon>Bacilli</taxon>
        <taxon>Bacillales</taxon>
        <taxon>Caryophanaceae</taxon>
        <taxon>Bhargavaea</taxon>
    </lineage>
</organism>
<dbReference type="RefSeq" id="WP_063178690.1">
    <property type="nucleotide sequence ID" value="NZ_LQNT01000001.1"/>
</dbReference>
<dbReference type="AlphaFoldDB" id="A0A165HK43"/>
<protein>
    <submittedName>
        <fullName evidence="1">Uncharacterized protein</fullName>
    </submittedName>
</protein>
<dbReference type="Proteomes" id="UP000076490">
    <property type="component" value="Unassembled WGS sequence"/>
</dbReference>
<gene>
    <name evidence="1" type="ORF">AV656_03120</name>
</gene>
<name>A0A165HK43_9BACL</name>
<reference evidence="1 2" key="1">
    <citation type="submission" date="2016-01" db="EMBL/GenBank/DDBJ databases">
        <title>Whole genome sequencing of Bhargavaea cecembensis T14.</title>
        <authorList>
            <person name="Hong K.W."/>
        </authorList>
    </citation>
    <scope>NUCLEOTIDE SEQUENCE [LARGE SCALE GENOMIC DNA]</scope>
    <source>
        <strain evidence="1 2">T14</strain>
    </source>
</reference>
<comment type="caution">
    <text evidence="1">The sequence shown here is derived from an EMBL/GenBank/DDBJ whole genome shotgun (WGS) entry which is preliminary data.</text>
</comment>